<evidence type="ECO:0000313" key="1">
    <source>
        <dbReference type="EMBL" id="KAJ4922602.1"/>
    </source>
</evidence>
<sequence length="146" mass="15465">GGEASPGLGGGCSQSQSRFNWCQAGLGEKPSETGDTQRDRKPFIRGLPPTASLSVSLSVLLSLPISLPLKISHRRSVSICSLPLPLTLSWLQTFTIYHSSSHPGCSLCAPSCSASITVSYPQSSPPPVSWHRETLHVPADAQINSN</sequence>
<protein>
    <submittedName>
        <fullName evidence="1">Uncharacterized protein</fullName>
    </submittedName>
</protein>
<feature type="non-terminal residue" evidence="1">
    <location>
        <position position="146"/>
    </location>
</feature>
<name>A0AAD6F6I9_9TELE</name>
<dbReference type="EMBL" id="JAPTMU010000064">
    <property type="protein sequence ID" value="KAJ4922602.1"/>
    <property type="molecule type" value="Genomic_DNA"/>
</dbReference>
<proteinExistence type="predicted"/>
<dbReference type="Proteomes" id="UP001219934">
    <property type="component" value="Unassembled WGS sequence"/>
</dbReference>
<organism evidence="1 2">
    <name type="scientific">Pogonophryne albipinna</name>
    <dbReference type="NCBI Taxonomy" id="1090488"/>
    <lineage>
        <taxon>Eukaryota</taxon>
        <taxon>Metazoa</taxon>
        <taxon>Chordata</taxon>
        <taxon>Craniata</taxon>
        <taxon>Vertebrata</taxon>
        <taxon>Euteleostomi</taxon>
        <taxon>Actinopterygii</taxon>
        <taxon>Neopterygii</taxon>
        <taxon>Teleostei</taxon>
        <taxon>Neoteleostei</taxon>
        <taxon>Acanthomorphata</taxon>
        <taxon>Eupercaria</taxon>
        <taxon>Perciformes</taxon>
        <taxon>Notothenioidei</taxon>
        <taxon>Pogonophryne</taxon>
    </lineage>
</organism>
<keyword evidence="2" id="KW-1185">Reference proteome</keyword>
<evidence type="ECO:0000313" key="2">
    <source>
        <dbReference type="Proteomes" id="UP001219934"/>
    </source>
</evidence>
<gene>
    <name evidence="1" type="ORF">JOQ06_027859</name>
</gene>
<feature type="non-terminal residue" evidence="1">
    <location>
        <position position="1"/>
    </location>
</feature>
<reference evidence="1" key="1">
    <citation type="submission" date="2022-11" db="EMBL/GenBank/DDBJ databases">
        <title>Chromosome-level genome of Pogonophryne albipinna.</title>
        <authorList>
            <person name="Jo E."/>
        </authorList>
    </citation>
    <scope>NUCLEOTIDE SEQUENCE</scope>
    <source>
        <strain evidence="1">SGF0006</strain>
        <tissue evidence="1">Muscle</tissue>
    </source>
</reference>
<accession>A0AAD6F6I9</accession>
<comment type="caution">
    <text evidence="1">The sequence shown here is derived from an EMBL/GenBank/DDBJ whole genome shotgun (WGS) entry which is preliminary data.</text>
</comment>
<dbReference type="AlphaFoldDB" id="A0AAD6F6I9"/>